<dbReference type="SMART" id="SM00388">
    <property type="entry name" value="HisKA"/>
    <property type="match status" value="1"/>
</dbReference>
<proteinExistence type="predicted"/>
<evidence type="ECO:0000313" key="15">
    <source>
        <dbReference type="EMBL" id="MBA5607923.1"/>
    </source>
</evidence>
<gene>
    <name evidence="15" type="ORF">H3H36_21430</name>
</gene>
<sequence>MRLTIARKIALAVIAIVIVCIVTMAWVTSISLQRGFVTYLNEMQTQDLDQLRELLEARYRTEGDFEWLRHQPRALRSVLDQMKPRLLAETEDMGGRRRGPGAGWPDRPPPEEVVPPPERERPPPRQEGAPTGLPERGPDAAPDAAPDGLPGYGRPLPRAGLRPFRGGQPPPYAGLPPTRNDQPPLREDFPPRRADLSPPRAPMPPPRRPGGADPAGFASRISIVDAQGQSLIGPPDFPPGIERDIKVDGQVVGRMRLMPLRQAGGDDASAATFLRGQLQTILLLSCALIGMAILAALWLARHLLRPVAALRGVTEKLARGEFAARAPVLSRDELAELALHVNAMAQALEQNEQQRRRMLADISHELRTPLTVIRGEIEALLDGIRRADVNALDSLHAEVLRLNQLVDDLHQLALADAGDLHYHWQQLDLAALLRPLLERYRLRAQQAGLALTASLPEVPLTLTGDSGRLTQVCVNLLENSVRYTDSGGRIAVTLAADGAWAQLTVADSAPGVPPGLLSRLFDRLYRADGARGRGGSGLGLAICKAMVAAHGGNIEALPSPLGGVRMLVRLPIHPPTRRPAHG</sequence>
<dbReference type="Pfam" id="PF00672">
    <property type="entry name" value="HAMP"/>
    <property type="match status" value="1"/>
</dbReference>
<evidence type="ECO:0000256" key="2">
    <source>
        <dbReference type="ARBA" id="ARBA00004370"/>
    </source>
</evidence>
<dbReference type="GO" id="GO:0005886">
    <property type="term" value="C:plasma membrane"/>
    <property type="evidence" value="ECO:0007669"/>
    <property type="project" value="TreeGrafter"/>
</dbReference>
<protein>
    <recommendedName>
        <fullName evidence="3">histidine kinase</fullName>
        <ecNumber evidence="3">2.7.13.3</ecNumber>
    </recommendedName>
</protein>
<reference evidence="15 16" key="1">
    <citation type="submission" date="2020-07" db="EMBL/GenBank/DDBJ databases">
        <title>Novel species isolated from subtropical streams in China.</title>
        <authorList>
            <person name="Lu H."/>
        </authorList>
    </citation>
    <scope>NUCLEOTIDE SEQUENCE [LARGE SCALE GENOMIC DNA]</scope>
    <source>
        <strain evidence="15 16">FT3S</strain>
    </source>
</reference>
<keyword evidence="6 12" id="KW-0812">Transmembrane</keyword>
<comment type="subcellular location">
    <subcellularLocation>
        <location evidence="2">Membrane</location>
    </subcellularLocation>
</comment>
<evidence type="ECO:0000259" key="14">
    <source>
        <dbReference type="PROSITE" id="PS50885"/>
    </source>
</evidence>
<keyword evidence="9" id="KW-0902">Two-component regulatory system</keyword>
<evidence type="ECO:0000259" key="13">
    <source>
        <dbReference type="PROSITE" id="PS50109"/>
    </source>
</evidence>
<feature type="transmembrane region" description="Helical" evidence="12">
    <location>
        <begin position="9"/>
        <end position="27"/>
    </location>
</feature>
<evidence type="ECO:0000256" key="7">
    <source>
        <dbReference type="ARBA" id="ARBA00022777"/>
    </source>
</evidence>
<keyword evidence="4" id="KW-0597">Phosphoprotein</keyword>
<keyword evidence="7" id="KW-0418">Kinase</keyword>
<accession>A0A7W2I906</accession>
<dbReference type="Gene3D" id="1.10.8.500">
    <property type="entry name" value="HAMP domain in histidine kinase"/>
    <property type="match status" value="1"/>
</dbReference>
<feature type="domain" description="HAMP" evidence="14">
    <location>
        <begin position="301"/>
        <end position="353"/>
    </location>
</feature>
<evidence type="ECO:0000256" key="11">
    <source>
        <dbReference type="SAM" id="MobiDB-lite"/>
    </source>
</evidence>
<evidence type="ECO:0000313" key="16">
    <source>
        <dbReference type="Proteomes" id="UP000566711"/>
    </source>
</evidence>
<dbReference type="SUPFAM" id="SSF55874">
    <property type="entry name" value="ATPase domain of HSP90 chaperone/DNA topoisomerase II/histidine kinase"/>
    <property type="match status" value="1"/>
</dbReference>
<feature type="transmembrane region" description="Helical" evidence="12">
    <location>
        <begin position="281"/>
        <end position="300"/>
    </location>
</feature>
<dbReference type="EMBL" id="JACEZS010000023">
    <property type="protein sequence ID" value="MBA5607923.1"/>
    <property type="molecule type" value="Genomic_DNA"/>
</dbReference>
<dbReference type="SMART" id="SM00387">
    <property type="entry name" value="HATPase_c"/>
    <property type="match status" value="1"/>
</dbReference>
<dbReference type="InterPro" id="IPR050428">
    <property type="entry name" value="TCS_sensor_his_kinase"/>
</dbReference>
<dbReference type="Proteomes" id="UP000566711">
    <property type="component" value="Unassembled WGS sequence"/>
</dbReference>
<dbReference type="PANTHER" id="PTHR45436:SF5">
    <property type="entry name" value="SENSOR HISTIDINE KINASE TRCS"/>
    <property type="match status" value="1"/>
</dbReference>
<dbReference type="GO" id="GO:0000155">
    <property type="term" value="F:phosphorelay sensor kinase activity"/>
    <property type="evidence" value="ECO:0007669"/>
    <property type="project" value="InterPro"/>
</dbReference>
<evidence type="ECO:0000256" key="8">
    <source>
        <dbReference type="ARBA" id="ARBA00022989"/>
    </source>
</evidence>
<keyword evidence="16" id="KW-1185">Reference proteome</keyword>
<organism evidence="15 16">
    <name type="scientific">Rugamonas fusca</name>
    <dbReference type="NCBI Taxonomy" id="2758568"/>
    <lineage>
        <taxon>Bacteria</taxon>
        <taxon>Pseudomonadati</taxon>
        <taxon>Pseudomonadota</taxon>
        <taxon>Betaproteobacteria</taxon>
        <taxon>Burkholderiales</taxon>
        <taxon>Oxalobacteraceae</taxon>
        <taxon>Telluria group</taxon>
        <taxon>Rugamonas</taxon>
    </lineage>
</organism>
<feature type="region of interest" description="Disordered" evidence="11">
    <location>
        <begin position="88"/>
        <end position="216"/>
    </location>
</feature>
<keyword evidence="5" id="KW-0808">Transferase</keyword>
<dbReference type="PRINTS" id="PR00344">
    <property type="entry name" value="BCTRLSENSOR"/>
</dbReference>
<dbReference type="InterPro" id="IPR003661">
    <property type="entry name" value="HisK_dim/P_dom"/>
</dbReference>
<feature type="compositionally biased region" description="Low complexity" evidence="11">
    <location>
        <begin position="139"/>
        <end position="153"/>
    </location>
</feature>
<evidence type="ECO:0000256" key="4">
    <source>
        <dbReference type="ARBA" id="ARBA00022553"/>
    </source>
</evidence>
<dbReference type="Gene3D" id="3.30.565.10">
    <property type="entry name" value="Histidine kinase-like ATPase, C-terminal domain"/>
    <property type="match status" value="1"/>
</dbReference>
<evidence type="ECO:0000256" key="12">
    <source>
        <dbReference type="SAM" id="Phobius"/>
    </source>
</evidence>
<dbReference type="AlphaFoldDB" id="A0A7W2I906"/>
<name>A0A7W2I906_9BURK</name>
<dbReference type="PANTHER" id="PTHR45436">
    <property type="entry name" value="SENSOR HISTIDINE KINASE YKOH"/>
    <property type="match status" value="1"/>
</dbReference>
<dbReference type="PROSITE" id="PS50109">
    <property type="entry name" value="HIS_KIN"/>
    <property type="match status" value="1"/>
</dbReference>
<feature type="compositionally biased region" description="Basic and acidic residues" evidence="11">
    <location>
        <begin position="184"/>
        <end position="195"/>
    </location>
</feature>
<evidence type="ECO:0000256" key="3">
    <source>
        <dbReference type="ARBA" id="ARBA00012438"/>
    </source>
</evidence>
<dbReference type="CDD" id="cd06225">
    <property type="entry name" value="HAMP"/>
    <property type="match status" value="1"/>
</dbReference>
<dbReference type="InterPro" id="IPR005467">
    <property type="entry name" value="His_kinase_dom"/>
</dbReference>
<dbReference type="SUPFAM" id="SSF158472">
    <property type="entry name" value="HAMP domain-like"/>
    <property type="match status" value="1"/>
</dbReference>
<dbReference type="Pfam" id="PF02518">
    <property type="entry name" value="HATPase_c"/>
    <property type="match status" value="1"/>
</dbReference>
<feature type="compositionally biased region" description="Pro residues" evidence="11">
    <location>
        <begin position="199"/>
        <end position="208"/>
    </location>
</feature>
<dbReference type="Pfam" id="PF00512">
    <property type="entry name" value="HisKA"/>
    <property type="match status" value="1"/>
</dbReference>
<dbReference type="SUPFAM" id="SSF47384">
    <property type="entry name" value="Homodimeric domain of signal transducing histidine kinase"/>
    <property type="match status" value="1"/>
</dbReference>
<evidence type="ECO:0000256" key="6">
    <source>
        <dbReference type="ARBA" id="ARBA00022692"/>
    </source>
</evidence>
<dbReference type="InterPro" id="IPR004358">
    <property type="entry name" value="Sig_transdc_His_kin-like_C"/>
</dbReference>
<dbReference type="InterPro" id="IPR036890">
    <property type="entry name" value="HATPase_C_sf"/>
</dbReference>
<dbReference type="InterPro" id="IPR003660">
    <property type="entry name" value="HAMP_dom"/>
</dbReference>
<comment type="caution">
    <text evidence="15">The sequence shown here is derived from an EMBL/GenBank/DDBJ whole genome shotgun (WGS) entry which is preliminary data.</text>
</comment>
<dbReference type="EC" id="2.7.13.3" evidence="3"/>
<dbReference type="InterPro" id="IPR036097">
    <property type="entry name" value="HisK_dim/P_sf"/>
</dbReference>
<keyword evidence="8 12" id="KW-1133">Transmembrane helix</keyword>
<dbReference type="Gene3D" id="1.10.287.130">
    <property type="match status" value="1"/>
</dbReference>
<dbReference type="InterPro" id="IPR003594">
    <property type="entry name" value="HATPase_dom"/>
</dbReference>
<keyword evidence="10 12" id="KW-0472">Membrane</keyword>
<evidence type="ECO:0000256" key="5">
    <source>
        <dbReference type="ARBA" id="ARBA00022679"/>
    </source>
</evidence>
<dbReference type="RefSeq" id="WP_182220115.1">
    <property type="nucleotide sequence ID" value="NZ_JACEZS010000023.1"/>
</dbReference>
<dbReference type="PROSITE" id="PS50885">
    <property type="entry name" value="HAMP"/>
    <property type="match status" value="1"/>
</dbReference>
<dbReference type="SMART" id="SM00304">
    <property type="entry name" value="HAMP"/>
    <property type="match status" value="1"/>
</dbReference>
<feature type="domain" description="Histidine kinase" evidence="13">
    <location>
        <begin position="361"/>
        <end position="574"/>
    </location>
</feature>
<comment type="catalytic activity">
    <reaction evidence="1">
        <text>ATP + protein L-histidine = ADP + protein N-phospho-L-histidine.</text>
        <dbReference type="EC" id="2.7.13.3"/>
    </reaction>
</comment>
<evidence type="ECO:0000256" key="10">
    <source>
        <dbReference type="ARBA" id="ARBA00023136"/>
    </source>
</evidence>
<evidence type="ECO:0000256" key="9">
    <source>
        <dbReference type="ARBA" id="ARBA00023012"/>
    </source>
</evidence>
<evidence type="ECO:0000256" key="1">
    <source>
        <dbReference type="ARBA" id="ARBA00000085"/>
    </source>
</evidence>
<dbReference type="CDD" id="cd00082">
    <property type="entry name" value="HisKA"/>
    <property type="match status" value="1"/>
</dbReference>